<keyword evidence="2" id="KW-0805">Transcription regulation</keyword>
<keyword evidence="7" id="KW-1185">Reference proteome</keyword>
<dbReference type="InterPro" id="IPR037818">
    <property type="entry name" value="TAF8"/>
</dbReference>
<organism evidence="6 7">
    <name type="scientific">Tetracentron sinense</name>
    <name type="common">Spur-leaf</name>
    <dbReference type="NCBI Taxonomy" id="13715"/>
    <lineage>
        <taxon>Eukaryota</taxon>
        <taxon>Viridiplantae</taxon>
        <taxon>Streptophyta</taxon>
        <taxon>Embryophyta</taxon>
        <taxon>Tracheophyta</taxon>
        <taxon>Spermatophyta</taxon>
        <taxon>Magnoliopsida</taxon>
        <taxon>Trochodendrales</taxon>
        <taxon>Trochodendraceae</taxon>
        <taxon>Tetracentron</taxon>
    </lineage>
</organism>
<dbReference type="CDD" id="cd00076">
    <property type="entry name" value="HFD_SF"/>
    <property type="match status" value="1"/>
</dbReference>
<evidence type="ECO:0000256" key="3">
    <source>
        <dbReference type="ARBA" id="ARBA00023163"/>
    </source>
</evidence>
<dbReference type="SUPFAM" id="SSF47113">
    <property type="entry name" value="Histone-fold"/>
    <property type="match status" value="1"/>
</dbReference>
<dbReference type="AlphaFoldDB" id="A0A835DBZ3"/>
<evidence type="ECO:0000256" key="4">
    <source>
        <dbReference type="ARBA" id="ARBA00023242"/>
    </source>
</evidence>
<dbReference type="PANTHER" id="PTHR46338:SF13">
    <property type="entry name" value="TRANSCRIPTION INITIATION FACTOR TFIID SUBUNIT 8-LIKE"/>
    <property type="match status" value="1"/>
</dbReference>
<gene>
    <name evidence="6" type="ORF">HHK36_017514</name>
</gene>
<name>A0A835DBZ3_TETSI</name>
<dbReference type="PANTHER" id="PTHR46338">
    <property type="entry name" value="TRANSCRIPTION INITIATION FACTOR TFIID SUBUNIT 8"/>
    <property type="match status" value="1"/>
</dbReference>
<dbReference type="OrthoDB" id="436852at2759"/>
<keyword evidence="4" id="KW-0539">Nucleus</keyword>
<keyword evidence="3" id="KW-0804">Transcription</keyword>
<dbReference type="SMART" id="SM00576">
    <property type="entry name" value="BTP"/>
    <property type="match status" value="1"/>
</dbReference>
<comment type="subcellular location">
    <subcellularLocation>
        <location evidence="1">Nucleus</location>
    </subcellularLocation>
</comment>
<evidence type="ECO:0000256" key="1">
    <source>
        <dbReference type="ARBA" id="ARBA00004123"/>
    </source>
</evidence>
<dbReference type="Pfam" id="PF07524">
    <property type="entry name" value="Bromo_TP"/>
    <property type="match status" value="1"/>
</dbReference>
<feature type="domain" description="Bromodomain associated" evidence="5">
    <location>
        <begin position="13"/>
        <end position="89"/>
    </location>
</feature>
<dbReference type="GO" id="GO:0046982">
    <property type="term" value="F:protein heterodimerization activity"/>
    <property type="evidence" value="ECO:0007669"/>
    <property type="project" value="InterPro"/>
</dbReference>
<sequence length="268" mass="29566">MNGNAEEQTTSPSISSAVITRVAVAQICQSIGFTSSQRSALDALTNIAKNYLQTLAKSASSNANSCGRTESNLFDVIHAIEDLRSIQGFHGASEVNQSLLNSGVLREIISFVRSVDEIPFAKPIPRNNSAKNYSLSRFSIKSKQGVKQNRPFSHIPPWLPVLPGPSTYKTAGIRVSRDDRSSYCEEEQDGVINQIVNRPAAAEKKNMIWEEKRDLPVERPRVRFKLGLGLGLGFGGEVGLRNGVCRGGKRVSLHNRSDEDGKRFKRRR</sequence>
<dbReference type="InterPro" id="IPR006565">
    <property type="entry name" value="BTP"/>
</dbReference>
<dbReference type="Proteomes" id="UP000655225">
    <property type="component" value="Unassembled WGS sequence"/>
</dbReference>
<evidence type="ECO:0000313" key="6">
    <source>
        <dbReference type="EMBL" id="KAF8398583.1"/>
    </source>
</evidence>
<dbReference type="GO" id="GO:0005669">
    <property type="term" value="C:transcription factor TFIID complex"/>
    <property type="evidence" value="ECO:0007669"/>
    <property type="project" value="InterPro"/>
</dbReference>
<dbReference type="OMA" id="DHLWENS"/>
<dbReference type="Gene3D" id="1.10.20.10">
    <property type="entry name" value="Histone, subunit A"/>
    <property type="match status" value="1"/>
</dbReference>
<dbReference type="EMBL" id="JABCRI010000011">
    <property type="protein sequence ID" value="KAF8398583.1"/>
    <property type="molecule type" value="Genomic_DNA"/>
</dbReference>
<evidence type="ECO:0000256" key="2">
    <source>
        <dbReference type="ARBA" id="ARBA00023015"/>
    </source>
</evidence>
<evidence type="ECO:0000313" key="7">
    <source>
        <dbReference type="Proteomes" id="UP000655225"/>
    </source>
</evidence>
<comment type="caution">
    <text evidence="6">The sequence shown here is derived from an EMBL/GenBank/DDBJ whole genome shotgun (WGS) entry which is preliminary data.</text>
</comment>
<reference evidence="6 7" key="1">
    <citation type="submission" date="2020-04" db="EMBL/GenBank/DDBJ databases">
        <title>Plant Genome Project.</title>
        <authorList>
            <person name="Zhang R.-G."/>
        </authorList>
    </citation>
    <scope>NUCLEOTIDE SEQUENCE [LARGE SCALE GENOMIC DNA]</scope>
    <source>
        <strain evidence="6">YNK0</strain>
        <tissue evidence="6">Leaf</tissue>
    </source>
</reference>
<dbReference type="InterPro" id="IPR009072">
    <property type="entry name" value="Histone-fold"/>
</dbReference>
<evidence type="ECO:0000259" key="5">
    <source>
        <dbReference type="SMART" id="SM00576"/>
    </source>
</evidence>
<proteinExistence type="predicted"/>
<accession>A0A835DBZ3</accession>
<protein>
    <recommendedName>
        <fullName evidence="5">Bromodomain associated domain-containing protein</fullName>
    </recommendedName>
</protein>